<feature type="transmembrane region" description="Helical" evidence="7">
    <location>
        <begin position="677"/>
        <end position="694"/>
    </location>
</feature>
<evidence type="ECO:0000256" key="1">
    <source>
        <dbReference type="ARBA" id="ARBA00004141"/>
    </source>
</evidence>
<gene>
    <name evidence="10" type="primary">PRM10_1</name>
    <name evidence="10" type="ORF">GGI25_000729</name>
</gene>
<feature type="region of interest" description="Disordered" evidence="6">
    <location>
        <begin position="1"/>
        <end position="47"/>
    </location>
</feature>
<feature type="transmembrane region" description="Helical" evidence="7">
    <location>
        <begin position="729"/>
        <end position="750"/>
    </location>
</feature>
<feature type="transmembrane region" description="Helical" evidence="7">
    <location>
        <begin position="651"/>
        <end position="670"/>
    </location>
</feature>
<comment type="caution">
    <text evidence="10">The sequence shown here is derived from an EMBL/GenBank/DDBJ whole genome shotgun (WGS) entry which is preliminary data.</text>
</comment>
<dbReference type="Proteomes" id="UP001151518">
    <property type="component" value="Unassembled WGS sequence"/>
</dbReference>
<evidence type="ECO:0000259" key="8">
    <source>
        <dbReference type="Pfam" id="PF06738"/>
    </source>
</evidence>
<feature type="domain" description="Threonine/Serine exporter ThrE" evidence="9">
    <location>
        <begin position="659"/>
        <end position="783"/>
    </location>
</feature>
<feature type="transmembrane region" description="Helical" evidence="7">
    <location>
        <begin position="700"/>
        <end position="717"/>
    </location>
</feature>
<feature type="transmembrane region" description="Helical" evidence="7">
    <location>
        <begin position="570"/>
        <end position="594"/>
    </location>
</feature>
<feature type="compositionally biased region" description="Polar residues" evidence="6">
    <location>
        <begin position="17"/>
        <end position="27"/>
    </location>
</feature>
<keyword evidence="3 7" id="KW-1133">Transmembrane helix</keyword>
<dbReference type="Pfam" id="PF06738">
    <property type="entry name" value="ThrE"/>
    <property type="match status" value="1"/>
</dbReference>
<dbReference type="OrthoDB" id="413008at2759"/>
<dbReference type="Pfam" id="PF12821">
    <property type="entry name" value="ThrE_2"/>
    <property type="match status" value="1"/>
</dbReference>
<sequence length="797" mass="89002">MQRMGNNRERGCEDSDIAQNCNSDSSLENSSHNTESDNSSETESKRVLINDNNADESTHTECSMQPEVPVDDLQHQQHHILQNLSMHNGSLNRDLSRLAARLQNSQSLPQASPPAKPQQRPLQIHLDIATVEHNVDSYSDARKSDLERPGLLARYLQLADVDQQRERLEQRQQAPTQSPEIKCVDDKLTPEPIYQHLHQHQGQQQPGSVSKCYGNITWHRSEERLGSDLITFPESARARMPLRQRSQSQPRIHNALISDRGVRPIVVSRNSTNKCTTPPAQEQANTATHEHQVQVTLPNLRDPFSDIDLTRFLPYALSTPGIQTAIGSPSLSRSTSLDNIADWVKHREQILDGTAAMPNRPLPDVNNDSLSNRRTRLLDGIHRLLVHQKFICLLAQAMMQYGAPLHHLEDNLLRISRQLYIKATFTTMPGLIIISFEDQATFTSETKVIRCPNGYDMHRLELTDCVFRTVSKEEISVEEGTRQLNKIMSAQPLFAWYWQLLDWGITSWSVCILAFNGSWIDSAAALVLGMIAGCLNLLASKLKGYTNLFEASVSIVCGFLATAVERWVCFGAVTLSATAVLLPGLLLTTGIIELTSRNMHAGTIRVGYALTLAFIIAFGINLGNNIFVEIFSKPDRIPDMSMTTCSPASPWWWWLTFPISISSICLLINVHPRHWPACIIVAGIMFSVFWYLVLHLHLKTVGPVVSAFVLGITANIWSKLFKHNAYATMLPGVMILVPGSVGVRGIMSMFQQSDNSMGTQHLVAQMVQTSLSIMVGLFASSFVIYPRGKKQSALLTI</sequence>
<dbReference type="GO" id="GO:0022857">
    <property type="term" value="F:transmembrane transporter activity"/>
    <property type="evidence" value="ECO:0007669"/>
    <property type="project" value="InterPro"/>
</dbReference>
<comment type="similarity">
    <text evidence="5">Belongs to the ThrE exporter (TC 2.A.79) family.</text>
</comment>
<dbReference type="GO" id="GO:0016020">
    <property type="term" value="C:membrane"/>
    <property type="evidence" value="ECO:0007669"/>
    <property type="project" value="UniProtKB-SubCell"/>
</dbReference>
<protein>
    <submittedName>
        <fullName evidence="10">Pheromone-regulated protein prm10</fullName>
    </submittedName>
</protein>
<keyword evidence="2 7" id="KW-0812">Transmembrane</keyword>
<dbReference type="InterPro" id="IPR024528">
    <property type="entry name" value="ThrE_2"/>
</dbReference>
<evidence type="ECO:0000259" key="9">
    <source>
        <dbReference type="Pfam" id="PF12821"/>
    </source>
</evidence>
<feature type="transmembrane region" description="Helical" evidence="7">
    <location>
        <begin position="762"/>
        <end position="785"/>
    </location>
</feature>
<feature type="compositionally biased region" description="Basic and acidic residues" evidence="6">
    <location>
        <begin position="1"/>
        <end position="13"/>
    </location>
</feature>
<evidence type="ECO:0000256" key="5">
    <source>
        <dbReference type="ARBA" id="ARBA00034125"/>
    </source>
</evidence>
<evidence type="ECO:0000256" key="2">
    <source>
        <dbReference type="ARBA" id="ARBA00022692"/>
    </source>
</evidence>
<proteinExistence type="inferred from homology"/>
<evidence type="ECO:0000256" key="7">
    <source>
        <dbReference type="SAM" id="Phobius"/>
    </source>
</evidence>
<dbReference type="PANTHER" id="PTHR31082:SF4">
    <property type="entry name" value="PHEROMONE-REGULATED MEMBRANE PROTEIN 10"/>
    <property type="match status" value="1"/>
</dbReference>
<organism evidence="10 11">
    <name type="scientific">Coemansia spiralis</name>
    <dbReference type="NCBI Taxonomy" id="417178"/>
    <lineage>
        <taxon>Eukaryota</taxon>
        <taxon>Fungi</taxon>
        <taxon>Fungi incertae sedis</taxon>
        <taxon>Zoopagomycota</taxon>
        <taxon>Kickxellomycotina</taxon>
        <taxon>Kickxellomycetes</taxon>
        <taxon>Kickxellales</taxon>
        <taxon>Kickxellaceae</taxon>
        <taxon>Coemansia</taxon>
    </lineage>
</organism>
<accession>A0A9W8GCA2</accession>
<dbReference type="PANTHER" id="PTHR31082">
    <property type="entry name" value="PHEROMONE-REGULATED MEMBRANE PROTEIN 10"/>
    <property type="match status" value="1"/>
</dbReference>
<dbReference type="InterPro" id="IPR051361">
    <property type="entry name" value="ThrE/Ser_Exporter"/>
</dbReference>
<evidence type="ECO:0000313" key="10">
    <source>
        <dbReference type="EMBL" id="KAJ2680437.1"/>
    </source>
</evidence>
<feature type="transmembrane region" description="Helical" evidence="7">
    <location>
        <begin position="546"/>
        <end position="564"/>
    </location>
</feature>
<evidence type="ECO:0000256" key="3">
    <source>
        <dbReference type="ARBA" id="ARBA00022989"/>
    </source>
</evidence>
<dbReference type="EMBL" id="JANBTW010000005">
    <property type="protein sequence ID" value="KAJ2680437.1"/>
    <property type="molecule type" value="Genomic_DNA"/>
</dbReference>
<evidence type="ECO:0000313" key="11">
    <source>
        <dbReference type="Proteomes" id="UP001151518"/>
    </source>
</evidence>
<evidence type="ECO:0000256" key="4">
    <source>
        <dbReference type="ARBA" id="ARBA00023136"/>
    </source>
</evidence>
<name>A0A9W8GCA2_9FUNG</name>
<dbReference type="InterPro" id="IPR010619">
    <property type="entry name" value="ThrE-like_N"/>
</dbReference>
<feature type="domain" description="Threonine/serine exporter-like N-terminal" evidence="8">
    <location>
        <begin position="390"/>
        <end position="623"/>
    </location>
</feature>
<reference evidence="10" key="1">
    <citation type="submission" date="2022-07" db="EMBL/GenBank/DDBJ databases">
        <title>Phylogenomic reconstructions and comparative analyses of Kickxellomycotina fungi.</title>
        <authorList>
            <person name="Reynolds N.K."/>
            <person name="Stajich J.E."/>
            <person name="Barry K."/>
            <person name="Grigoriev I.V."/>
            <person name="Crous P."/>
            <person name="Smith M.E."/>
        </authorList>
    </citation>
    <scope>NUCLEOTIDE SEQUENCE</scope>
    <source>
        <strain evidence="10">NRRL 3115</strain>
    </source>
</reference>
<feature type="transmembrane region" description="Helical" evidence="7">
    <location>
        <begin position="522"/>
        <end position="539"/>
    </location>
</feature>
<evidence type="ECO:0000256" key="6">
    <source>
        <dbReference type="SAM" id="MobiDB-lite"/>
    </source>
</evidence>
<feature type="transmembrane region" description="Helical" evidence="7">
    <location>
        <begin position="606"/>
        <end position="631"/>
    </location>
</feature>
<feature type="compositionally biased region" description="Low complexity" evidence="6">
    <location>
        <begin position="28"/>
        <end position="41"/>
    </location>
</feature>
<dbReference type="AlphaFoldDB" id="A0A9W8GCA2"/>
<comment type="subcellular location">
    <subcellularLocation>
        <location evidence="1">Membrane</location>
        <topology evidence="1">Multi-pass membrane protein</topology>
    </subcellularLocation>
</comment>
<keyword evidence="4 7" id="KW-0472">Membrane</keyword>